<dbReference type="Pfam" id="PF00285">
    <property type="entry name" value="Citrate_synt"/>
    <property type="match status" value="1"/>
</dbReference>
<comment type="pathway">
    <text evidence="1">Carbohydrate metabolism; tricarboxylic acid cycle.</text>
</comment>
<organism evidence="3">
    <name type="scientific">uncultured bacterium EIL102C09</name>
    <dbReference type="NCBI Taxonomy" id="1768197"/>
    <lineage>
        <taxon>Bacteria</taxon>
        <taxon>environmental samples</taxon>
    </lineage>
</organism>
<dbReference type="InterPro" id="IPR002020">
    <property type="entry name" value="Citrate_synthase"/>
</dbReference>
<dbReference type="GO" id="GO:0006099">
    <property type="term" value="P:tricarboxylic acid cycle"/>
    <property type="evidence" value="ECO:0007669"/>
    <property type="project" value="UniProtKB-UniPathway"/>
</dbReference>
<dbReference type="Gene3D" id="1.10.580.10">
    <property type="entry name" value="Citrate Synthase, domain 1"/>
    <property type="match status" value="1"/>
</dbReference>
<dbReference type="EMBL" id="KT201084">
    <property type="protein sequence ID" value="ALS55992.1"/>
    <property type="molecule type" value="Genomic_DNA"/>
</dbReference>
<evidence type="ECO:0000256" key="2">
    <source>
        <dbReference type="ARBA" id="ARBA00012972"/>
    </source>
</evidence>
<dbReference type="Gene3D" id="1.10.230.10">
    <property type="entry name" value="Cytochrome P450-Terp, domain 2"/>
    <property type="match status" value="1"/>
</dbReference>
<dbReference type="AlphaFoldDB" id="A0A0U2W8C9"/>
<dbReference type="InterPro" id="IPR016143">
    <property type="entry name" value="Citrate_synth-like_sm_a-sub"/>
</dbReference>
<accession>A0A0U2W8C9</accession>
<name>A0A0U2W8C9_9BACT</name>
<reference evidence="3" key="1">
    <citation type="journal article" date="2016" name="ISME J.">
        <title>Functional metagenomic screen reveals new and diverse microbial rhodopsins.</title>
        <authorList>
            <person name="Pushkarev A."/>
            <person name="Beja O."/>
        </authorList>
    </citation>
    <scope>NUCLEOTIDE SEQUENCE</scope>
</reference>
<dbReference type="UniPathway" id="UPA00223"/>
<proteinExistence type="predicted"/>
<evidence type="ECO:0000313" key="3">
    <source>
        <dbReference type="EMBL" id="ALS55992.1"/>
    </source>
</evidence>
<dbReference type="GO" id="GO:0036440">
    <property type="term" value="F:citrate synthase activity"/>
    <property type="evidence" value="ECO:0007669"/>
    <property type="project" value="UniProtKB-EC"/>
</dbReference>
<protein>
    <recommendedName>
        <fullName evidence="2">citrate synthase (unknown stereospecificity)</fullName>
        <ecNumber evidence="2">2.3.3.16</ecNumber>
    </recommendedName>
</protein>
<sequence length="136" mass="14586">METEAAAIAAEFRANKRPLPGFGHHMHKPDDPRSIRLLAIAQEVDVRGQWITALTTLSAAIDETYGKHITINATGAIAACLGDCGIPAEIMRGFALITRCAGLVGHIHEEQHKPALRAIWESAEAAVPYDGDISGH</sequence>
<evidence type="ECO:0000256" key="1">
    <source>
        <dbReference type="ARBA" id="ARBA00005163"/>
    </source>
</evidence>
<dbReference type="SUPFAM" id="SSF48256">
    <property type="entry name" value="Citrate synthase"/>
    <property type="match status" value="1"/>
</dbReference>
<dbReference type="EC" id="2.3.3.16" evidence="2"/>
<dbReference type="InterPro" id="IPR036969">
    <property type="entry name" value="Citrate_synthase_sf"/>
</dbReference>
<dbReference type="InterPro" id="IPR016142">
    <property type="entry name" value="Citrate_synth-like_lrg_a-sub"/>
</dbReference>